<accession>A0A7X0FM58</accession>
<keyword evidence="2" id="KW-0812">Transmembrane</keyword>
<feature type="compositionally biased region" description="Low complexity" evidence="1">
    <location>
        <begin position="250"/>
        <end position="262"/>
    </location>
</feature>
<evidence type="ECO:0000313" key="4">
    <source>
        <dbReference type="Proteomes" id="UP000537775"/>
    </source>
</evidence>
<dbReference type="Proteomes" id="UP000537775">
    <property type="component" value="Unassembled WGS sequence"/>
</dbReference>
<sequence>MTDRSTPRSTSRTESDGVRLPRAVAEITGWVLIAVGALLAIVATGAGAGAGGAAALLAAGVALLLVARADGFFGRVHGLLIDTGIAPDRDRTSERAGRVPHHRATRALLGETVKALNGADPASPWTIERDGSWSTAEVFDYAIYRRHQGAPPERIGIDVDPDPTSDIGATALRIASSFSAGGGLYDAVLVVAAKLDHEDAERLERLVSRLCGAPCVAVAVQGLGVPSGPHHHGDAEILLMAEALEHITTAHRASAPRSTAAPSPRPTAERYAPAVQPPAAQPPAEPARRETAMAWSGEASEPSTPALGTAPAASDDFAALLQQASTDQPAPSRRSRSQR</sequence>
<evidence type="ECO:0000256" key="2">
    <source>
        <dbReference type="SAM" id="Phobius"/>
    </source>
</evidence>
<name>A0A7X0FM58_9MICO</name>
<keyword evidence="2" id="KW-1133">Transmembrane helix</keyword>
<feature type="region of interest" description="Disordered" evidence="1">
    <location>
        <begin position="250"/>
        <end position="339"/>
    </location>
</feature>
<organism evidence="3 4">
    <name type="scientific">Microbacterium thalassium</name>
    <dbReference type="NCBI Taxonomy" id="362649"/>
    <lineage>
        <taxon>Bacteria</taxon>
        <taxon>Bacillati</taxon>
        <taxon>Actinomycetota</taxon>
        <taxon>Actinomycetes</taxon>
        <taxon>Micrococcales</taxon>
        <taxon>Microbacteriaceae</taxon>
        <taxon>Microbacterium</taxon>
    </lineage>
</organism>
<feature type="compositionally biased region" description="Pro residues" evidence="1">
    <location>
        <begin position="275"/>
        <end position="285"/>
    </location>
</feature>
<evidence type="ECO:0000313" key="3">
    <source>
        <dbReference type="EMBL" id="MBB6390039.1"/>
    </source>
</evidence>
<keyword evidence="4" id="KW-1185">Reference proteome</keyword>
<feature type="transmembrane region" description="Helical" evidence="2">
    <location>
        <begin position="20"/>
        <end position="42"/>
    </location>
</feature>
<keyword evidence="2" id="KW-0472">Membrane</keyword>
<proteinExistence type="predicted"/>
<dbReference type="EMBL" id="JACHML010000001">
    <property type="protein sequence ID" value="MBB6390039.1"/>
    <property type="molecule type" value="Genomic_DNA"/>
</dbReference>
<feature type="transmembrane region" description="Helical" evidence="2">
    <location>
        <begin position="48"/>
        <end position="67"/>
    </location>
</feature>
<dbReference type="AlphaFoldDB" id="A0A7X0FM58"/>
<gene>
    <name evidence="3" type="ORF">HD594_000352</name>
</gene>
<evidence type="ECO:0000256" key="1">
    <source>
        <dbReference type="SAM" id="MobiDB-lite"/>
    </source>
</evidence>
<comment type="caution">
    <text evidence="3">The sequence shown here is derived from an EMBL/GenBank/DDBJ whole genome shotgun (WGS) entry which is preliminary data.</text>
</comment>
<reference evidence="3 4" key="1">
    <citation type="submission" date="2020-08" db="EMBL/GenBank/DDBJ databases">
        <title>Sequencing the genomes of 1000 actinobacteria strains.</title>
        <authorList>
            <person name="Klenk H.-P."/>
        </authorList>
    </citation>
    <scope>NUCLEOTIDE SEQUENCE [LARGE SCALE GENOMIC DNA]</scope>
    <source>
        <strain evidence="3 4">DSM 12511</strain>
    </source>
</reference>
<protein>
    <submittedName>
        <fullName evidence="3">Uncharacterized protein</fullName>
    </submittedName>
</protein>
<dbReference type="RefSeq" id="WP_184749305.1">
    <property type="nucleotide sequence ID" value="NZ_BAAAJR010000008.1"/>
</dbReference>